<dbReference type="STRING" id="200361.A0A453HX50"/>
<dbReference type="Gramene" id="AET4Gv20326900.1">
    <property type="protein sequence ID" value="AET4Gv20326900.1"/>
    <property type="gene ID" value="AET4Gv20326900"/>
</dbReference>
<organism evidence="2 3">
    <name type="scientific">Aegilops tauschii subsp. strangulata</name>
    <name type="common">Goatgrass</name>
    <dbReference type="NCBI Taxonomy" id="200361"/>
    <lineage>
        <taxon>Eukaryota</taxon>
        <taxon>Viridiplantae</taxon>
        <taxon>Streptophyta</taxon>
        <taxon>Embryophyta</taxon>
        <taxon>Tracheophyta</taxon>
        <taxon>Spermatophyta</taxon>
        <taxon>Magnoliopsida</taxon>
        <taxon>Liliopsida</taxon>
        <taxon>Poales</taxon>
        <taxon>Poaceae</taxon>
        <taxon>BOP clade</taxon>
        <taxon>Pooideae</taxon>
        <taxon>Triticodae</taxon>
        <taxon>Triticeae</taxon>
        <taxon>Triticinae</taxon>
        <taxon>Aegilops</taxon>
    </lineage>
</organism>
<reference evidence="3" key="2">
    <citation type="journal article" date="2017" name="Nat. Plants">
        <title>The Aegilops tauschii genome reveals multiple impacts of transposons.</title>
        <authorList>
            <person name="Zhao G."/>
            <person name="Zou C."/>
            <person name="Li K."/>
            <person name="Wang K."/>
            <person name="Li T."/>
            <person name="Gao L."/>
            <person name="Zhang X."/>
            <person name="Wang H."/>
            <person name="Yang Z."/>
            <person name="Liu X."/>
            <person name="Jiang W."/>
            <person name="Mao L."/>
            <person name="Kong X."/>
            <person name="Jiao Y."/>
            <person name="Jia J."/>
        </authorList>
    </citation>
    <scope>NUCLEOTIDE SEQUENCE [LARGE SCALE GENOMIC DNA]</scope>
    <source>
        <strain evidence="3">cv. AL8/78</strain>
    </source>
</reference>
<proteinExistence type="predicted"/>
<sequence>AHVTFKWLWKTKCTPKIKVFGWFLLSDRLNTRNMLKRRHYNIGTNLDCLLCELHIEETVEHLFFHCTFSKECWCL</sequence>
<reference evidence="2" key="4">
    <citation type="submission" date="2019-03" db="UniProtKB">
        <authorList>
            <consortium name="EnsemblPlants"/>
        </authorList>
    </citation>
    <scope>IDENTIFICATION</scope>
</reference>
<dbReference type="Proteomes" id="UP000015105">
    <property type="component" value="Chromosome 4D"/>
</dbReference>
<accession>A0A453HX50</accession>
<dbReference type="EnsemblPlants" id="AET4Gv20326900.1">
    <property type="protein sequence ID" value="AET4Gv20326900.1"/>
    <property type="gene ID" value="AET4Gv20326900"/>
</dbReference>
<protein>
    <recommendedName>
        <fullName evidence="1">Reverse transcriptase zinc-binding domain-containing protein</fullName>
    </recommendedName>
</protein>
<dbReference type="AlphaFoldDB" id="A0A453HX50"/>
<name>A0A453HX50_AEGTS</name>
<reference evidence="3" key="1">
    <citation type="journal article" date="2014" name="Science">
        <title>Ancient hybridizations among the ancestral genomes of bread wheat.</title>
        <authorList>
            <consortium name="International Wheat Genome Sequencing Consortium,"/>
            <person name="Marcussen T."/>
            <person name="Sandve S.R."/>
            <person name="Heier L."/>
            <person name="Spannagl M."/>
            <person name="Pfeifer M."/>
            <person name="Jakobsen K.S."/>
            <person name="Wulff B.B."/>
            <person name="Steuernagel B."/>
            <person name="Mayer K.F."/>
            <person name="Olsen O.A."/>
        </authorList>
    </citation>
    <scope>NUCLEOTIDE SEQUENCE [LARGE SCALE GENOMIC DNA]</scope>
    <source>
        <strain evidence="3">cv. AL8/78</strain>
    </source>
</reference>
<keyword evidence="3" id="KW-1185">Reference proteome</keyword>
<feature type="domain" description="Reverse transcriptase zinc-binding" evidence="1">
    <location>
        <begin position="5"/>
        <end position="73"/>
    </location>
</feature>
<dbReference type="Pfam" id="PF13966">
    <property type="entry name" value="zf-RVT"/>
    <property type="match status" value="1"/>
</dbReference>
<reference evidence="2" key="3">
    <citation type="journal article" date="2017" name="Nature">
        <title>Genome sequence of the progenitor of the wheat D genome Aegilops tauschii.</title>
        <authorList>
            <person name="Luo M.C."/>
            <person name="Gu Y.Q."/>
            <person name="Puiu D."/>
            <person name="Wang H."/>
            <person name="Twardziok S.O."/>
            <person name="Deal K.R."/>
            <person name="Huo N."/>
            <person name="Zhu T."/>
            <person name="Wang L."/>
            <person name="Wang Y."/>
            <person name="McGuire P.E."/>
            <person name="Liu S."/>
            <person name="Long H."/>
            <person name="Ramasamy R.K."/>
            <person name="Rodriguez J.C."/>
            <person name="Van S.L."/>
            <person name="Yuan L."/>
            <person name="Wang Z."/>
            <person name="Xia Z."/>
            <person name="Xiao L."/>
            <person name="Anderson O.D."/>
            <person name="Ouyang S."/>
            <person name="Liang Y."/>
            <person name="Zimin A.V."/>
            <person name="Pertea G."/>
            <person name="Qi P."/>
            <person name="Bennetzen J.L."/>
            <person name="Dai X."/>
            <person name="Dawson M.W."/>
            <person name="Muller H.G."/>
            <person name="Kugler K."/>
            <person name="Rivarola-Duarte L."/>
            <person name="Spannagl M."/>
            <person name="Mayer K.F.X."/>
            <person name="Lu F.H."/>
            <person name="Bevan M.W."/>
            <person name="Leroy P."/>
            <person name="Li P."/>
            <person name="You F.M."/>
            <person name="Sun Q."/>
            <person name="Liu Z."/>
            <person name="Lyons E."/>
            <person name="Wicker T."/>
            <person name="Salzberg S.L."/>
            <person name="Devos K.M."/>
            <person name="Dvorak J."/>
        </authorList>
    </citation>
    <scope>NUCLEOTIDE SEQUENCE [LARGE SCALE GENOMIC DNA]</scope>
    <source>
        <strain evidence="2">cv. AL8/78</strain>
    </source>
</reference>
<evidence type="ECO:0000313" key="3">
    <source>
        <dbReference type="Proteomes" id="UP000015105"/>
    </source>
</evidence>
<reference evidence="2" key="5">
    <citation type="journal article" date="2021" name="G3 (Bethesda)">
        <title>Aegilops tauschii genome assembly Aet v5.0 features greater sequence contiguity and improved annotation.</title>
        <authorList>
            <person name="Wang L."/>
            <person name="Zhu T."/>
            <person name="Rodriguez J.C."/>
            <person name="Deal K.R."/>
            <person name="Dubcovsky J."/>
            <person name="McGuire P.E."/>
            <person name="Lux T."/>
            <person name="Spannagl M."/>
            <person name="Mayer K.F.X."/>
            <person name="Baldrich P."/>
            <person name="Meyers B.C."/>
            <person name="Huo N."/>
            <person name="Gu Y.Q."/>
            <person name="Zhou H."/>
            <person name="Devos K.M."/>
            <person name="Bennetzen J.L."/>
            <person name="Unver T."/>
            <person name="Budak H."/>
            <person name="Gulick P.J."/>
            <person name="Galiba G."/>
            <person name="Kalapos B."/>
            <person name="Nelson D.R."/>
            <person name="Li P."/>
            <person name="You F.M."/>
            <person name="Luo M.C."/>
            <person name="Dvorak J."/>
        </authorList>
    </citation>
    <scope>NUCLEOTIDE SEQUENCE [LARGE SCALE GENOMIC DNA]</scope>
    <source>
        <strain evidence="2">cv. AL8/78</strain>
    </source>
</reference>
<dbReference type="InterPro" id="IPR026960">
    <property type="entry name" value="RVT-Znf"/>
</dbReference>
<evidence type="ECO:0000313" key="2">
    <source>
        <dbReference type="EnsemblPlants" id="AET4Gv20326900.1"/>
    </source>
</evidence>
<evidence type="ECO:0000259" key="1">
    <source>
        <dbReference type="Pfam" id="PF13966"/>
    </source>
</evidence>